<dbReference type="OrthoDB" id="272912at2759"/>
<dbReference type="GO" id="GO:0008270">
    <property type="term" value="F:zinc ion binding"/>
    <property type="evidence" value="ECO:0007669"/>
    <property type="project" value="UniProtKB-KW"/>
</dbReference>
<keyword evidence="1" id="KW-0862">Zinc</keyword>
<evidence type="ECO:0000256" key="1">
    <source>
        <dbReference type="PROSITE-ProRule" id="PRU00175"/>
    </source>
</evidence>
<evidence type="ECO:0000313" key="4">
    <source>
        <dbReference type="Proteomes" id="UP000051952"/>
    </source>
</evidence>
<dbReference type="PROSITE" id="PS50089">
    <property type="entry name" value="ZF_RING_2"/>
    <property type="match status" value="1"/>
</dbReference>
<dbReference type="VEuPathDB" id="TriTrypDB:BSAL_92380"/>
<dbReference type="EMBL" id="CYKH01001274">
    <property type="protein sequence ID" value="CUG86289.1"/>
    <property type="molecule type" value="Genomic_DNA"/>
</dbReference>
<evidence type="ECO:0000313" key="3">
    <source>
        <dbReference type="EMBL" id="CUG86289.1"/>
    </source>
</evidence>
<dbReference type="Proteomes" id="UP000051952">
    <property type="component" value="Unassembled WGS sequence"/>
</dbReference>
<accession>A0A0S4J496</accession>
<sequence length="353" mass="38105">MLSSLFNKKGSSHSSMEIQGVIFYALMGDHPQAGPRKLRLGIPGTTTTLDVFRNILCQTHNIDPLKSRLDIQYFASREAVPSSATLRNYDELRVTCTRRQLRDIVEEEERVDAAKRRVQEQEAEQRVFSMLGESTSGGNTYVSTSAAHRSGHTSGTAATSLMRMAAISKLVLPLGLAQQLATSEEGEGDEKSLCTLCQCVLIETDKAITECCRRVCCKSCLAYARSLVSDGQCPVCGSTTPVDLVTQRSQGGAASTVVSAVKREHPSLDAAGAAAFMTRAASAGAGHDGSRHWSAILRSDSDCGMWLQSIGGRIGASLAALSKKALVLTESQGIDHLVRRKKRPRTSDDVLEW</sequence>
<protein>
    <recommendedName>
        <fullName evidence="2">RING-type domain-containing protein</fullName>
    </recommendedName>
</protein>
<name>A0A0S4J496_BODSA</name>
<dbReference type="InterPro" id="IPR001841">
    <property type="entry name" value="Znf_RING"/>
</dbReference>
<dbReference type="AlphaFoldDB" id="A0A0S4J496"/>
<gene>
    <name evidence="3" type="ORF">BSAL_92380</name>
</gene>
<dbReference type="SUPFAM" id="SSF57850">
    <property type="entry name" value="RING/U-box"/>
    <property type="match status" value="1"/>
</dbReference>
<reference evidence="4" key="1">
    <citation type="submission" date="2015-09" db="EMBL/GenBank/DDBJ databases">
        <authorList>
            <consortium name="Pathogen Informatics"/>
        </authorList>
    </citation>
    <scope>NUCLEOTIDE SEQUENCE [LARGE SCALE GENOMIC DNA]</scope>
    <source>
        <strain evidence="4">Lake Konstanz</strain>
    </source>
</reference>
<proteinExistence type="predicted"/>
<dbReference type="OMA" id="CCRFCVC"/>
<keyword evidence="1" id="KW-0863">Zinc-finger</keyword>
<keyword evidence="4" id="KW-1185">Reference proteome</keyword>
<keyword evidence="1" id="KW-0479">Metal-binding</keyword>
<organism evidence="3 4">
    <name type="scientific">Bodo saltans</name>
    <name type="common">Flagellated protozoan</name>
    <dbReference type="NCBI Taxonomy" id="75058"/>
    <lineage>
        <taxon>Eukaryota</taxon>
        <taxon>Discoba</taxon>
        <taxon>Euglenozoa</taxon>
        <taxon>Kinetoplastea</taxon>
        <taxon>Metakinetoplastina</taxon>
        <taxon>Eubodonida</taxon>
        <taxon>Bodonidae</taxon>
        <taxon>Bodo</taxon>
    </lineage>
</organism>
<evidence type="ECO:0000259" key="2">
    <source>
        <dbReference type="PROSITE" id="PS50089"/>
    </source>
</evidence>
<feature type="domain" description="RING-type" evidence="2">
    <location>
        <begin position="194"/>
        <end position="236"/>
    </location>
</feature>